<dbReference type="PANTHER" id="PTHR30563:SF0">
    <property type="entry name" value="DNA RECOMBINATION PROTEIN RMUC"/>
    <property type="match status" value="1"/>
</dbReference>
<protein>
    <recommendedName>
        <fullName evidence="4">DNA recombination protein RmuC</fullName>
    </recommendedName>
</protein>
<accession>A0A645DWT2</accession>
<dbReference type="AlphaFoldDB" id="A0A645DWT2"/>
<organism evidence="3">
    <name type="scientific">bioreactor metagenome</name>
    <dbReference type="NCBI Taxonomy" id="1076179"/>
    <lineage>
        <taxon>unclassified sequences</taxon>
        <taxon>metagenomes</taxon>
        <taxon>ecological metagenomes</taxon>
    </lineage>
</organism>
<dbReference type="GO" id="GO:0006310">
    <property type="term" value="P:DNA recombination"/>
    <property type="evidence" value="ECO:0007669"/>
    <property type="project" value="UniProtKB-KW"/>
</dbReference>
<comment type="caution">
    <text evidence="3">The sequence shown here is derived from an EMBL/GenBank/DDBJ whole genome shotgun (WGS) entry which is preliminary data.</text>
</comment>
<evidence type="ECO:0008006" key="4">
    <source>
        <dbReference type="Google" id="ProtNLM"/>
    </source>
</evidence>
<evidence type="ECO:0000256" key="2">
    <source>
        <dbReference type="ARBA" id="ARBA00023172"/>
    </source>
</evidence>
<keyword evidence="2" id="KW-0233">DNA recombination</keyword>
<dbReference type="PANTHER" id="PTHR30563">
    <property type="entry name" value="DNA RECOMBINATION PROTEIN RMUC"/>
    <property type="match status" value="1"/>
</dbReference>
<dbReference type="Pfam" id="PF02646">
    <property type="entry name" value="RmuC"/>
    <property type="match status" value="1"/>
</dbReference>
<gene>
    <name evidence="3" type="ORF">SDC9_141136</name>
</gene>
<dbReference type="InterPro" id="IPR003798">
    <property type="entry name" value="DNA_recombination_RmuC"/>
</dbReference>
<evidence type="ECO:0000313" key="3">
    <source>
        <dbReference type="EMBL" id="MPM93994.1"/>
    </source>
</evidence>
<dbReference type="EMBL" id="VSSQ01040693">
    <property type="protein sequence ID" value="MPM93994.1"/>
    <property type="molecule type" value="Genomic_DNA"/>
</dbReference>
<proteinExistence type="predicted"/>
<reference evidence="3" key="1">
    <citation type="submission" date="2019-08" db="EMBL/GenBank/DDBJ databases">
        <authorList>
            <person name="Kucharzyk K."/>
            <person name="Murdoch R.W."/>
            <person name="Higgins S."/>
            <person name="Loffler F."/>
        </authorList>
    </citation>
    <scope>NUCLEOTIDE SEQUENCE</scope>
</reference>
<evidence type="ECO:0000256" key="1">
    <source>
        <dbReference type="ARBA" id="ARBA00023054"/>
    </source>
</evidence>
<name>A0A645DWT2_9ZZZZ</name>
<sequence length="369" mass="41326">MDELNKMTAQNYEHRINLTETLSTSLNNIRNHNIEQNERQSKIIETAIANMQQSNEKKLDQMRETVDEKLTATLTTRLDSSFKTVSEQLEKLYSSLGEMKELSNGVTDNVSSLNRVLSNVKSRGTWAEVQLENILDETIPNMYEKNVATVKGSLERVEFAIKIPSSERKNDYIYLPVDSKFPIESYIRLSDAMDKADTVAIDAARKMLENDIRLQAKTITKYINVPNTTPFAIMFLATEGLYAEVISSKTGLAEKIQNQFNIMIAGPSTIIALLNSLSIGFKAVAINEKANEVRTLLAATKTQYDKFGVLLDKAKKKVDEAGNALGDAQNRSRIITKKLRNIDALDYNQSEIVLGLTEEAASDEIEGEN</sequence>
<keyword evidence="1" id="KW-0175">Coiled coil</keyword>